<feature type="compositionally biased region" description="Basic residues" evidence="2">
    <location>
        <begin position="275"/>
        <end position="287"/>
    </location>
</feature>
<dbReference type="GO" id="GO:0061630">
    <property type="term" value="F:ubiquitin protein ligase activity"/>
    <property type="evidence" value="ECO:0007669"/>
    <property type="project" value="UniProtKB-EC"/>
</dbReference>
<evidence type="ECO:0000313" key="4">
    <source>
        <dbReference type="Proteomes" id="UP000053029"/>
    </source>
</evidence>
<dbReference type="GO" id="GO:0030915">
    <property type="term" value="C:Smc5-Smc6 complex"/>
    <property type="evidence" value="ECO:0007669"/>
    <property type="project" value="UniProtKB-UniRule"/>
</dbReference>
<dbReference type="GO" id="GO:0005634">
    <property type="term" value="C:nucleus"/>
    <property type="evidence" value="ECO:0007669"/>
    <property type="project" value="UniProtKB-SubCell"/>
</dbReference>
<feature type="region of interest" description="Disordered" evidence="2">
    <location>
        <begin position="268"/>
        <end position="297"/>
    </location>
</feature>
<comment type="subcellular location">
    <subcellularLocation>
        <location evidence="1">Nucleus</location>
    </subcellularLocation>
</comment>
<evidence type="ECO:0000256" key="1">
    <source>
        <dbReference type="RuleBase" id="RU368018"/>
    </source>
</evidence>
<keyword evidence="1" id="KW-0833">Ubl conjugation pathway</keyword>
<dbReference type="PANTHER" id="PTHR20973">
    <property type="entry name" value="NON-SMC ELEMENT 1-RELATED"/>
    <property type="match status" value="1"/>
</dbReference>
<proteinExistence type="inferred from homology"/>
<gene>
    <name evidence="3" type="ORF">Z517_04290</name>
</gene>
<dbReference type="Gene3D" id="1.10.10.10">
    <property type="entry name" value="Winged helix-like DNA-binding domain superfamily/Winged helix DNA-binding domain"/>
    <property type="match status" value="1"/>
</dbReference>
<dbReference type="InterPro" id="IPR011513">
    <property type="entry name" value="Nse1"/>
</dbReference>
<comment type="catalytic activity">
    <reaction evidence="1">
        <text>S-ubiquitinyl-[E2 ubiquitin-conjugating enzyme]-L-cysteine + [acceptor protein]-L-lysine = [E2 ubiquitin-conjugating enzyme]-L-cysteine + N(6)-ubiquitinyl-[acceptor protein]-L-lysine.</text>
        <dbReference type="EC" id="2.3.2.27"/>
    </reaction>
</comment>
<dbReference type="EMBL" id="KN846971">
    <property type="protein sequence ID" value="KIW81265.1"/>
    <property type="molecule type" value="Genomic_DNA"/>
</dbReference>
<organism evidence="3 4">
    <name type="scientific">Fonsecaea pedrosoi CBS 271.37</name>
    <dbReference type="NCBI Taxonomy" id="1442368"/>
    <lineage>
        <taxon>Eukaryota</taxon>
        <taxon>Fungi</taxon>
        <taxon>Dikarya</taxon>
        <taxon>Ascomycota</taxon>
        <taxon>Pezizomycotina</taxon>
        <taxon>Eurotiomycetes</taxon>
        <taxon>Chaetothyriomycetidae</taxon>
        <taxon>Chaetothyriales</taxon>
        <taxon>Herpotrichiellaceae</taxon>
        <taxon>Fonsecaea</taxon>
    </lineage>
</organism>
<dbReference type="HOGENOM" id="CLU_045153_0_0_1"/>
<keyword evidence="1" id="KW-0539">Nucleus</keyword>
<keyword evidence="4" id="KW-1185">Reference proteome</keyword>
<dbReference type="PANTHER" id="PTHR20973:SF0">
    <property type="entry name" value="NON-STRUCTURAL MAINTENANCE OF CHROMOSOMES ELEMENT 1 HOMOLOG"/>
    <property type="match status" value="1"/>
</dbReference>
<dbReference type="GO" id="GO:0008270">
    <property type="term" value="F:zinc ion binding"/>
    <property type="evidence" value="ECO:0007669"/>
    <property type="project" value="UniProtKB-KW"/>
</dbReference>
<dbReference type="Pfam" id="PF07574">
    <property type="entry name" value="SMC_Nse1"/>
    <property type="match status" value="1"/>
</dbReference>
<dbReference type="OrthoDB" id="185455at2759"/>
<comment type="function">
    <text evidence="1">Acts in a DNA repair pathway for removal of UV-induced DNA damage that is distinct from classical nucleotide excision repair and in repair of ionizing radiation damage. Functions in homologous recombination repair of DNA double strand breaks and in recovery of stalled replication forks.</text>
</comment>
<comment type="subunit">
    <text evidence="1">Component of the Smc5-Smc6 complex.</text>
</comment>
<evidence type="ECO:0000256" key="2">
    <source>
        <dbReference type="SAM" id="MobiDB-lite"/>
    </source>
</evidence>
<dbReference type="InterPro" id="IPR036388">
    <property type="entry name" value="WH-like_DNA-bd_sf"/>
</dbReference>
<dbReference type="Proteomes" id="UP000053029">
    <property type="component" value="Unassembled WGS sequence"/>
</dbReference>
<keyword evidence="1" id="KW-0808">Transferase</keyword>
<comment type="similarity">
    <text evidence="1">Belongs to the NSE1 family.</text>
</comment>
<evidence type="ECO:0000313" key="3">
    <source>
        <dbReference type="EMBL" id="KIW81265.1"/>
    </source>
</evidence>
<dbReference type="RefSeq" id="XP_013285073.1">
    <property type="nucleotide sequence ID" value="XM_013429619.1"/>
</dbReference>
<sequence>MESLGGNAGYSDANKAFLQAFLARSVLTLETAKPIIAACSSFQEKREVLPQDVTVEDLNDYIAEANRRLSPLDLEIRSTFHQQTRERVYALVNATSDPLTQLATTYTADEIVYVKKLLDAMFDGQNNRGKREAMCISGIDAIQVGRTPLRRQASEENENGAQSSAGMLGAKDAENMLHRMQSEGWLEKSRAGFYSLSPRALMELKGWLVDTYNDEDEDGNQKEKIKFCHACKEIITVNFFRIHRSSRCPLCRTEWDGEHFVGEKAITTSESYQTGKRRSGAYNRPRRSNNEAEEVEG</sequence>
<dbReference type="EC" id="2.3.2.27" evidence="1"/>
<dbReference type="GO" id="GO:0000724">
    <property type="term" value="P:double-strand break repair via homologous recombination"/>
    <property type="evidence" value="ECO:0007669"/>
    <property type="project" value="TreeGrafter"/>
</dbReference>
<dbReference type="Gene3D" id="3.90.1150.220">
    <property type="match status" value="1"/>
</dbReference>
<accession>A0A0D2GRS5</accession>
<keyword evidence="1" id="KW-0862">Zinc</keyword>
<dbReference type="AlphaFoldDB" id="A0A0D2GRS5"/>
<dbReference type="VEuPathDB" id="FungiDB:Z517_04290"/>
<keyword evidence="1" id="KW-0234">DNA repair</keyword>
<name>A0A0D2GRS5_9EURO</name>
<dbReference type="GeneID" id="25303780"/>
<dbReference type="STRING" id="1442368.A0A0D2GRS5"/>
<keyword evidence="1" id="KW-0479">Metal-binding</keyword>
<reference evidence="3 4" key="1">
    <citation type="submission" date="2015-01" db="EMBL/GenBank/DDBJ databases">
        <title>The Genome Sequence of Fonsecaea pedrosoi CBS 271.37.</title>
        <authorList>
            <consortium name="The Broad Institute Genomics Platform"/>
            <person name="Cuomo C."/>
            <person name="de Hoog S."/>
            <person name="Gorbushina A."/>
            <person name="Stielow B."/>
            <person name="Teixiera M."/>
            <person name="Abouelleil A."/>
            <person name="Chapman S.B."/>
            <person name="Priest M."/>
            <person name="Young S.K."/>
            <person name="Wortman J."/>
            <person name="Nusbaum C."/>
            <person name="Birren B."/>
        </authorList>
    </citation>
    <scope>NUCLEOTIDE SEQUENCE [LARGE SCALE GENOMIC DNA]</scope>
    <source>
        <strain evidence="3 4">CBS 271.37</strain>
    </source>
</reference>
<protein>
    <recommendedName>
        <fullName evidence="1">Non-structural maintenance of chromosomes element 1 homolog</fullName>
        <ecNumber evidence="1">2.3.2.27</ecNumber>
    </recommendedName>
</protein>
<keyword evidence="1" id="KW-0227">DNA damage</keyword>
<keyword evidence="1" id="KW-0863">Zinc-finger</keyword>
<keyword evidence="1" id="KW-0233">DNA recombination</keyword>